<organism evidence="1">
    <name type="scientific">Arundo donax</name>
    <name type="common">Giant reed</name>
    <name type="synonym">Donax arundinaceus</name>
    <dbReference type="NCBI Taxonomy" id="35708"/>
    <lineage>
        <taxon>Eukaryota</taxon>
        <taxon>Viridiplantae</taxon>
        <taxon>Streptophyta</taxon>
        <taxon>Embryophyta</taxon>
        <taxon>Tracheophyta</taxon>
        <taxon>Spermatophyta</taxon>
        <taxon>Magnoliopsida</taxon>
        <taxon>Liliopsida</taxon>
        <taxon>Poales</taxon>
        <taxon>Poaceae</taxon>
        <taxon>PACMAD clade</taxon>
        <taxon>Arundinoideae</taxon>
        <taxon>Arundineae</taxon>
        <taxon>Arundo</taxon>
    </lineage>
</organism>
<name>A0A0A9I1W4_ARUDO</name>
<proteinExistence type="predicted"/>
<dbReference type="EMBL" id="GBRH01158768">
    <property type="protein sequence ID" value="JAE39128.1"/>
    <property type="molecule type" value="Transcribed_RNA"/>
</dbReference>
<sequence>MHQHSRNIISTRNG</sequence>
<accession>A0A0A9I1W4</accession>
<reference evidence="1" key="1">
    <citation type="submission" date="2014-09" db="EMBL/GenBank/DDBJ databases">
        <authorList>
            <person name="Magalhaes I.L.F."/>
            <person name="Oliveira U."/>
            <person name="Santos F.R."/>
            <person name="Vidigal T.H.D.A."/>
            <person name="Brescovit A.D."/>
            <person name="Santos A.J."/>
        </authorList>
    </citation>
    <scope>NUCLEOTIDE SEQUENCE</scope>
    <source>
        <tissue evidence="1">Shoot tissue taken approximately 20 cm above the soil surface</tissue>
    </source>
</reference>
<protein>
    <submittedName>
        <fullName evidence="1">Uncharacterized protein</fullName>
    </submittedName>
</protein>
<reference evidence="1" key="2">
    <citation type="journal article" date="2015" name="Data Brief">
        <title>Shoot transcriptome of the giant reed, Arundo donax.</title>
        <authorList>
            <person name="Barrero R.A."/>
            <person name="Guerrero F.D."/>
            <person name="Moolhuijzen P."/>
            <person name="Goolsby J.A."/>
            <person name="Tidwell J."/>
            <person name="Bellgard S.E."/>
            <person name="Bellgard M.I."/>
        </authorList>
    </citation>
    <scope>NUCLEOTIDE SEQUENCE</scope>
    <source>
        <tissue evidence="1">Shoot tissue taken approximately 20 cm above the soil surface</tissue>
    </source>
</reference>
<evidence type="ECO:0000313" key="1">
    <source>
        <dbReference type="EMBL" id="JAE39128.1"/>
    </source>
</evidence>